<evidence type="ECO:0000259" key="1">
    <source>
        <dbReference type="Pfam" id="PF21787"/>
    </source>
</evidence>
<dbReference type="Proteomes" id="UP000478052">
    <property type="component" value="Unassembled WGS sequence"/>
</dbReference>
<feature type="non-terminal residue" evidence="2">
    <location>
        <position position="434"/>
    </location>
</feature>
<dbReference type="OrthoDB" id="8948150at2759"/>
<reference evidence="2 3" key="1">
    <citation type="submission" date="2019-08" db="EMBL/GenBank/DDBJ databases">
        <title>Whole genome of Aphis craccivora.</title>
        <authorList>
            <person name="Voronova N.V."/>
            <person name="Shulinski R.S."/>
            <person name="Bandarenka Y.V."/>
            <person name="Zhorov D.G."/>
            <person name="Warner D."/>
        </authorList>
    </citation>
    <scope>NUCLEOTIDE SEQUENCE [LARGE SCALE GENOMIC DNA]</scope>
    <source>
        <strain evidence="2">180601</strain>
        <tissue evidence="2">Whole Body</tissue>
    </source>
</reference>
<evidence type="ECO:0000313" key="2">
    <source>
        <dbReference type="EMBL" id="KAF0750828.1"/>
    </source>
</evidence>
<accession>A0A6G0Y8B6</accession>
<dbReference type="EMBL" id="VUJU01005576">
    <property type="protein sequence ID" value="KAF0750828.1"/>
    <property type="molecule type" value="Genomic_DNA"/>
</dbReference>
<proteinExistence type="predicted"/>
<comment type="caution">
    <text evidence="2">The sequence shown here is derived from an EMBL/GenBank/DDBJ whole genome shotgun (WGS) entry which is preliminary data.</text>
</comment>
<keyword evidence="3" id="KW-1185">Reference proteome</keyword>
<sequence length="434" mass="49913">MEHIAIKILKKNNVIALKPVKLYSGNWLMLCLLLNIRSPGAYKYLRDIRQLLSSIKTTCGFDEELLLLLAKKVQHMSSREKHGVLLFDEISLRKSLQVNLSNLSCIGLKDYGDNLTCHKEFADHALVFMWKSLSSNSNQTIGVFSSKGDVKGTALAQLVEHRAGLLVECIFCNGATANKKIWVELGINGTQVNLRNYFVHPFDASRKIFAFSDFVHIFKFVRIVFIIQKLRVYILIARISWNYYKEVFTEDISSTLYTVLLFLFRSLVQVWHVLYVFRNLQWQGLKLGDDGFEMRLNISINGEMECILHITRIHPNEFLSSQTAQGLRVTLHSTIELSMSLQAAGPNNYPTAPTCLHLYKILSVYLVLKPPKQGNCIVTDAVDNFFSKHYKDLDVFEKVITDVTSNTQFKYTCSVYIMRMRQYSYKETLKLLNF</sequence>
<dbReference type="Pfam" id="PF21787">
    <property type="entry name" value="TNP-like_RNaseH_N"/>
    <property type="match status" value="1"/>
</dbReference>
<gene>
    <name evidence="2" type="ORF">FWK35_00011473</name>
</gene>
<evidence type="ECO:0000313" key="3">
    <source>
        <dbReference type="Proteomes" id="UP000478052"/>
    </source>
</evidence>
<feature type="domain" description="Transposable element P transposase-like RNase H" evidence="1">
    <location>
        <begin position="58"/>
        <end position="186"/>
    </location>
</feature>
<dbReference type="InterPro" id="IPR048365">
    <property type="entry name" value="TNP-like_RNaseH_N"/>
</dbReference>
<name>A0A6G0Y8B6_APHCR</name>
<dbReference type="AlphaFoldDB" id="A0A6G0Y8B6"/>
<protein>
    <recommendedName>
        <fullName evidence="1">Transposable element P transposase-like RNase H domain-containing protein</fullName>
    </recommendedName>
</protein>
<organism evidence="2 3">
    <name type="scientific">Aphis craccivora</name>
    <name type="common">Cowpea aphid</name>
    <dbReference type="NCBI Taxonomy" id="307492"/>
    <lineage>
        <taxon>Eukaryota</taxon>
        <taxon>Metazoa</taxon>
        <taxon>Ecdysozoa</taxon>
        <taxon>Arthropoda</taxon>
        <taxon>Hexapoda</taxon>
        <taxon>Insecta</taxon>
        <taxon>Pterygota</taxon>
        <taxon>Neoptera</taxon>
        <taxon>Paraneoptera</taxon>
        <taxon>Hemiptera</taxon>
        <taxon>Sternorrhyncha</taxon>
        <taxon>Aphidomorpha</taxon>
        <taxon>Aphidoidea</taxon>
        <taxon>Aphididae</taxon>
        <taxon>Aphidini</taxon>
        <taxon>Aphis</taxon>
        <taxon>Aphis</taxon>
    </lineage>
</organism>